<protein>
    <submittedName>
        <fullName evidence="3">Thiamine biosynthesis protein MoeB</fullName>
    </submittedName>
</protein>
<reference evidence="3 4" key="1">
    <citation type="submission" date="2016-08" db="EMBL/GenBank/DDBJ databases">
        <title>Genome of Bacillus solimangrovi GH2-4.</title>
        <authorList>
            <person name="Lim S."/>
            <person name="Kim B.-C."/>
        </authorList>
    </citation>
    <scope>NUCLEOTIDE SEQUENCE [LARGE SCALE GENOMIC DNA]</scope>
    <source>
        <strain evidence="3 4">GH2-4</strain>
    </source>
</reference>
<dbReference type="Proteomes" id="UP000095209">
    <property type="component" value="Unassembled WGS sequence"/>
</dbReference>
<gene>
    <name evidence="3" type="ORF">BFG57_14385</name>
</gene>
<dbReference type="OrthoDB" id="9804286at2"/>
<comment type="caution">
    <text evidence="3">The sequence shown here is derived from an EMBL/GenBank/DDBJ whole genome shotgun (WGS) entry which is preliminary data.</text>
</comment>
<dbReference type="InterPro" id="IPR045886">
    <property type="entry name" value="ThiF/MoeB/HesA"/>
</dbReference>
<dbReference type="RefSeq" id="WP_069717038.1">
    <property type="nucleotide sequence ID" value="NZ_MJEH01000020.1"/>
</dbReference>
<dbReference type="GO" id="GO:0008641">
    <property type="term" value="F:ubiquitin-like modifier activating enzyme activity"/>
    <property type="evidence" value="ECO:0007669"/>
    <property type="project" value="InterPro"/>
</dbReference>
<dbReference type="PANTHER" id="PTHR10953:SF102">
    <property type="entry name" value="ADENYLYLTRANSFERASE AND SULFURTRANSFERASE MOCS3"/>
    <property type="match status" value="1"/>
</dbReference>
<dbReference type="GO" id="GO:0008146">
    <property type="term" value="F:sulfotransferase activity"/>
    <property type="evidence" value="ECO:0007669"/>
    <property type="project" value="TreeGrafter"/>
</dbReference>
<name>A0A1E5LFX0_9BACI</name>
<keyword evidence="4" id="KW-1185">Reference proteome</keyword>
<dbReference type="GO" id="GO:0005829">
    <property type="term" value="C:cytosol"/>
    <property type="evidence" value="ECO:0007669"/>
    <property type="project" value="TreeGrafter"/>
</dbReference>
<accession>A0A1E5LFX0</accession>
<evidence type="ECO:0000313" key="3">
    <source>
        <dbReference type="EMBL" id="OEH92956.1"/>
    </source>
</evidence>
<dbReference type="AlphaFoldDB" id="A0A1E5LFX0"/>
<dbReference type="InterPro" id="IPR035985">
    <property type="entry name" value="Ubiquitin-activating_enz"/>
</dbReference>
<sequence length="341" mass="38165">MNDRYSRQTRFSDIGEAGQVKLTNSHVLIVGAGALGTSIAEMLTRAGVGKLTIIDRDYVEWSNLQRQQLYTEADAKAGTPKALAASKRLNEINHEVVIEPIVADFFDYSTSHSLDKIDLIMDATDNFETRFLINDLAQKHDIPWIYGGATGSTGITYTIIPNVTPCLTCMSDTIPTNNETCDTVGVISPIIQWVTAHQVNEAMKLLTGNKDKLRNTLLYTDLWKNHSSSIKMESLRKVDCPSCGEHASFPYLNHQQKTKLAVLCGRDTIQIRPAHNKKFDRARIERNLSTMTNKVAINEFIIHAHLSENKRVVIFSDGRVLLHGTKDVAEAESLYEQLIYS</sequence>
<dbReference type="Gene3D" id="3.40.50.720">
    <property type="entry name" value="NAD(P)-binding Rossmann-like Domain"/>
    <property type="match status" value="1"/>
</dbReference>
<dbReference type="GO" id="GO:0004792">
    <property type="term" value="F:thiosulfate-cyanide sulfurtransferase activity"/>
    <property type="evidence" value="ECO:0007669"/>
    <property type="project" value="TreeGrafter"/>
</dbReference>
<feature type="domain" description="THIF-type NAD/FAD binding fold" evidence="2">
    <location>
        <begin position="5"/>
        <end position="241"/>
    </location>
</feature>
<dbReference type="GO" id="GO:0016779">
    <property type="term" value="F:nucleotidyltransferase activity"/>
    <property type="evidence" value="ECO:0007669"/>
    <property type="project" value="TreeGrafter"/>
</dbReference>
<dbReference type="InterPro" id="IPR000594">
    <property type="entry name" value="ThiF_NAD_FAD-bd"/>
</dbReference>
<dbReference type="EMBL" id="MJEH01000020">
    <property type="protein sequence ID" value="OEH92956.1"/>
    <property type="molecule type" value="Genomic_DNA"/>
</dbReference>
<dbReference type="CDD" id="cd00757">
    <property type="entry name" value="ThiF_MoeB_HesA_family"/>
    <property type="match status" value="1"/>
</dbReference>
<dbReference type="FunFam" id="3.40.50.720:FF:000080">
    <property type="entry name" value="Thiazole biosynthesis adenylyltransferase ThiF"/>
    <property type="match status" value="1"/>
</dbReference>
<evidence type="ECO:0000313" key="4">
    <source>
        <dbReference type="Proteomes" id="UP000095209"/>
    </source>
</evidence>
<comment type="similarity">
    <text evidence="1">Belongs to the HesA/MoeB/ThiF family.</text>
</comment>
<dbReference type="STRING" id="1305675.BFG57_14385"/>
<dbReference type="Pfam" id="PF00899">
    <property type="entry name" value="ThiF"/>
    <property type="match status" value="1"/>
</dbReference>
<evidence type="ECO:0000259" key="2">
    <source>
        <dbReference type="Pfam" id="PF00899"/>
    </source>
</evidence>
<dbReference type="SUPFAM" id="SSF69572">
    <property type="entry name" value="Activating enzymes of the ubiquitin-like proteins"/>
    <property type="match status" value="1"/>
</dbReference>
<dbReference type="PANTHER" id="PTHR10953">
    <property type="entry name" value="UBIQUITIN-ACTIVATING ENZYME E1"/>
    <property type="match status" value="1"/>
</dbReference>
<organism evidence="3 4">
    <name type="scientific">Bacillus solimangrovi</name>
    <dbReference type="NCBI Taxonomy" id="1305675"/>
    <lineage>
        <taxon>Bacteria</taxon>
        <taxon>Bacillati</taxon>
        <taxon>Bacillota</taxon>
        <taxon>Bacilli</taxon>
        <taxon>Bacillales</taxon>
        <taxon>Bacillaceae</taxon>
        <taxon>Bacillus</taxon>
    </lineage>
</organism>
<evidence type="ECO:0000256" key="1">
    <source>
        <dbReference type="ARBA" id="ARBA00009919"/>
    </source>
</evidence>
<proteinExistence type="inferred from homology"/>